<name>A0A9W8I577_9FUNG</name>
<dbReference type="Pfam" id="PF13881">
    <property type="entry name" value="Rad60-SLD_2"/>
    <property type="match status" value="1"/>
</dbReference>
<dbReference type="OrthoDB" id="1043111at2759"/>
<dbReference type="PROSITE" id="PS50053">
    <property type="entry name" value="UBIQUITIN_2"/>
    <property type="match status" value="1"/>
</dbReference>
<reference evidence="2" key="1">
    <citation type="submission" date="2022-07" db="EMBL/GenBank/DDBJ databases">
        <title>Phylogenomic reconstructions and comparative analyses of Kickxellomycotina fungi.</title>
        <authorList>
            <person name="Reynolds N.K."/>
            <person name="Stajich J.E."/>
            <person name="Barry K."/>
            <person name="Grigoriev I.V."/>
            <person name="Crous P."/>
            <person name="Smith M.E."/>
        </authorList>
    </citation>
    <scope>NUCLEOTIDE SEQUENCE</scope>
    <source>
        <strain evidence="2">NRRL 1565</strain>
    </source>
</reference>
<sequence>MALAVGTMGSNDAVAHEASAVKMGGSGGRDSSDSSPADAVMGDDIQLTFLIPSNERCTMAFKISDSVQHAKEALLSNWPTQFGPKPVALSELKLLYSGNYLNNGSSLEVVKRYPDTPSVVHLMIVRSKDLDKEGIVGNAGFVMYS</sequence>
<comment type="caution">
    <text evidence="2">The sequence shown here is derived from an EMBL/GenBank/DDBJ whole genome shotgun (WGS) entry which is preliminary data.</text>
</comment>
<dbReference type="InterPro" id="IPR039540">
    <property type="entry name" value="UBL3-like_ubiquitin_dom"/>
</dbReference>
<protein>
    <recommendedName>
        <fullName evidence="1">Ubiquitin-like domain-containing protein</fullName>
    </recommendedName>
</protein>
<dbReference type="EMBL" id="JANBUO010000210">
    <property type="protein sequence ID" value="KAJ2806241.1"/>
    <property type="molecule type" value="Genomic_DNA"/>
</dbReference>
<gene>
    <name evidence="2" type="ORF">H4R20_001758</name>
</gene>
<evidence type="ECO:0000313" key="3">
    <source>
        <dbReference type="Proteomes" id="UP001140094"/>
    </source>
</evidence>
<dbReference type="SUPFAM" id="SSF54236">
    <property type="entry name" value="Ubiquitin-like"/>
    <property type="match status" value="1"/>
</dbReference>
<evidence type="ECO:0000259" key="1">
    <source>
        <dbReference type="PROSITE" id="PS50053"/>
    </source>
</evidence>
<accession>A0A9W8I577</accession>
<keyword evidence="3" id="KW-1185">Reference proteome</keyword>
<dbReference type="Proteomes" id="UP001140094">
    <property type="component" value="Unassembled WGS sequence"/>
</dbReference>
<proteinExistence type="predicted"/>
<evidence type="ECO:0000313" key="2">
    <source>
        <dbReference type="EMBL" id="KAJ2806241.1"/>
    </source>
</evidence>
<dbReference type="InterPro" id="IPR000626">
    <property type="entry name" value="Ubiquitin-like_dom"/>
</dbReference>
<dbReference type="InterPro" id="IPR029071">
    <property type="entry name" value="Ubiquitin-like_domsf"/>
</dbReference>
<dbReference type="Gene3D" id="3.10.20.90">
    <property type="entry name" value="Phosphatidylinositol 3-kinase Catalytic Subunit, Chain A, domain 1"/>
    <property type="match status" value="1"/>
</dbReference>
<dbReference type="AlphaFoldDB" id="A0A9W8I577"/>
<organism evidence="2 3">
    <name type="scientific">Coemansia guatemalensis</name>
    <dbReference type="NCBI Taxonomy" id="2761395"/>
    <lineage>
        <taxon>Eukaryota</taxon>
        <taxon>Fungi</taxon>
        <taxon>Fungi incertae sedis</taxon>
        <taxon>Zoopagomycota</taxon>
        <taxon>Kickxellomycotina</taxon>
        <taxon>Kickxellomycetes</taxon>
        <taxon>Kickxellales</taxon>
        <taxon>Kickxellaceae</taxon>
        <taxon>Coemansia</taxon>
    </lineage>
</organism>
<feature type="domain" description="Ubiquitin-like" evidence="1">
    <location>
        <begin position="45"/>
        <end position="108"/>
    </location>
</feature>